<dbReference type="EMBL" id="JBJJXI010000022">
    <property type="protein sequence ID" value="KAL3404985.1"/>
    <property type="molecule type" value="Genomic_DNA"/>
</dbReference>
<dbReference type="Proteomes" id="UP001627154">
    <property type="component" value="Unassembled WGS sequence"/>
</dbReference>
<proteinExistence type="predicted"/>
<comment type="caution">
    <text evidence="1">The sequence shown here is derived from an EMBL/GenBank/DDBJ whole genome shotgun (WGS) entry which is preliminary data.</text>
</comment>
<gene>
    <name evidence="1" type="ORF">TKK_002626</name>
</gene>
<dbReference type="AlphaFoldDB" id="A0ABD2XI83"/>
<evidence type="ECO:0000313" key="2">
    <source>
        <dbReference type="Proteomes" id="UP001627154"/>
    </source>
</evidence>
<reference evidence="1 2" key="1">
    <citation type="journal article" date="2024" name="bioRxiv">
        <title>A reference genome for Trichogramma kaykai: A tiny desert-dwelling parasitoid wasp with competing sex-ratio distorters.</title>
        <authorList>
            <person name="Culotta J."/>
            <person name="Lindsey A.R."/>
        </authorList>
    </citation>
    <scope>NUCLEOTIDE SEQUENCE [LARGE SCALE GENOMIC DNA]</scope>
    <source>
        <strain evidence="1 2">KSX58</strain>
    </source>
</reference>
<organism evidence="1 2">
    <name type="scientific">Trichogramma kaykai</name>
    <dbReference type="NCBI Taxonomy" id="54128"/>
    <lineage>
        <taxon>Eukaryota</taxon>
        <taxon>Metazoa</taxon>
        <taxon>Ecdysozoa</taxon>
        <taxon>Arthropoda</taxon>
        <taxon>Hexapoda</taxon>
        <taxon>Insecta</taxon>
        <taxon>Pterygota</taxon>
        <taxon>Neoptera</taxon>
        <taxon>Endopterygota</taxon>
        <taxon>Hymenoptera</taxon>
        <taxon>Apocrita</taxon>
        <taxon>Proctotrupomorpha</taxon>
        <taxon>Chalcidoidea</taxon>
        <taxon>Trichogrammatidae</taxon>
        <taxon>Trichogramma</taxon>
    </lineage>
</organism>
<accession>A0ABD2XI83</accession>
<sequence length="105" mass="12266">MESNEDVIRIKEETNDVRPDAGDDYIFDLVNSYETKSFETFTFDKSSVNNMNESMPLQRKLHKEIFIDYECEDVKSELKSLITICKTDVTFVTNHLDTRIDSQVT</sequence>
<keyword evidence="2" id="KW-1185">Reference proteome</keyword>
<evidence type="ECO:0000313" key="1">
    <source>
        <dbReference type="EMBL" id="KAL3404985.1"/>
    </source>
</evidence>
<name>A0ABD2XI83_9HYME</name>
<protein>
    <submittedName>
        <fullName evidence="1">Uncharacterized protein</fullName>
    </submittedName>
</protein>